<dbReference type="EMBL" id="HACA01003596">
    <property type="protein sequence ID" value="CDW20957.1"/>
    <property type="molecule type" value="Transcribed_RNA"/>
</dbReference>
<feature type="transmembrane region" description="Helical" evidence="1">
    <location>
        <begin position="29"/>
        <end position="48"/>
    </location>
</feature>
<name>A0A0K2T5V5_LEPSM</name>
<dbReference type="AlphaFoldDB" id="A0A0K2T5V5"/>
<protein>
    <submittedName>
        <fullName evidence="2">Uncharacterized protein</fullName>
    </submittedName>
</protein>
<accession>A0A0K2T5V5</accession>
<keyword evidence="1" id="KW-0812">Transmembrane</keyword>
<keyword evidence="1" id="KW-0472">Membrane</keyword>
<keyword evidence="1" id="KW-1133">Transmembrane helix</keyword>
<proteinExistence type="predicted"/>
<evidence type="ECO:0000313" key="2">
    <source>
        <dbReference type="EMBL" id="CDW20957.1"/>
    </source>
</evidence>
<evidence type="ECO:0000256" key="1">
    <source>
        <dbReference type="SAM" id="Phobius"/>
    </source>
</evidence>
<sequence length="108" mass="12978">MNSQEWLNTINYVWRDKVNMIEYKHRSRAIDYVSFNPLLHFGFILVALTRNRKMNRRNTERKVGIFQSGVGIYGISNTFSNIILPRPWKTMKTENKDFLRVFLKNMTF</sequence>
<reference evidence="2" key="1">
    <citation type="submission" date="2014-05" db="EMBL/GenBank/DDBJ databases">
        <authorList>
            <person name="Chronopoulou M."/>
        </authorList>
    </citation>
    <scope>NUCLEOTIDE SEQUENCE</scope>
    <source>
        <tissue evidence="2">Whole organism</tissue>
    </source>
</reference>
<organism evidence="2">
    <name type="scientific">Lepeophtheirus salmonis</name>
    <name type="common">Salmon louse</name>
    <name type="synonym">Caligus salmonis</name>
    <dbReference type="NCBI Taxonomy" id="72036"/>
    <lineage>
        <taxon>Eukaryota</taxon>
        <taxon>Metazoa</taxon>
        <taxon>Ecdysozoa</taxon>
        <taxon>Arthropoda</taxon>
        <taxon>Crustacea</taxon>
        <taxon>Multicrustacea</taxon>
        <taxon>Hexanauplia</taxon>
        <taxon>Copepoda</taxon>
        <taxon>Siphonostomatoida</taxon>
        <taxon>Caligidae</taxon>
        <taxon>Lepeophtheirus</taxon>
    </lineage>
</organism>